<evidence type="ECO:0000313" key="5">
    <source>
        <dbReference type="Proteomes" id="UP000076842"/>
    </source>
</evidence>
<dbReference type="PANTHER" id="PTHR43364">
    <property type="entry name" value="NADH-SPECIFIC METHYLGLYOXAL REDUCTASE-RELATED"/>
    <property type="match status" value="1"/>
</dbReference>
<dbReference type="InterPro" id="IPR023210">
    <property type="entry name" value="NADP_OxRdtase_dom"/>
</dbReference>
<dbReference type="SUPFAM" id="SSF51430">
    <property type="entry name" value="NAD(P)-linked oxidoreductase"/>
    <property type="match status" value="1"/>
</dbReference>
<name>A0A165GX27_9BASI</name>
<evidence type="ECO:0000313" key="4">
    <source>
        <dbReference type="EMBL" id="KZT58598.1"/>
    </source>
</evidence>
<dbReference type="STRING" id="1353952.A0A165GX27"/>
<evidence type="ECO:0000259" key="3">
    <source>
        <dbReference type="Pfam" id="PF00248"/>
    </source>
</evidence>
<dbReference type="AlphaFoldDB" id="A0A165GX27"/>
<organism evidence="4 5">
    <name type="scientific">Calocera cornea HHB12733</name>
    <dbReference type="NCBI Taxonomy" id="1353952"/>
    <lineage>
        <taxon>Eukaryota</taxon>
        <taxon>Fungi</taxon>
        <taxon>Dikarya</taxon>
        <taxon>Basidiomycota</taxon>
        <taxon>Agaricomycotina</taxon>
        <taxon>Dacrymycetes</taxon>
        <taxon>Dacrymycetales</taxon>
        <taxon>Dacrymycetaceae</taxon>
        <taxon>Calocera</taxon>
    </lineage>
</organism>
<dbReference type="PANTHER" id="PTHR43364:SF7">
    <property type="entry name" value="NADP-DEPENDENT OXIDOREDUCTASE DOMAIN-CONTAINING PROTEIN-RELATED"/>
    <property type="match status" value="1"/>
</dbReference>
<dbReference type="Pfam" id="PF00248">
    <property type="entry name" value="Aldo_ket_red"/>
    <property type="match status" value="1"/>
</dbReference>
<dbReference type="InParanoid" id="A0A165GX27"/>
<evidence type="ECO:0000256" key="2">
    <source>
        <dbReference type="ARBA" id="ARBA00038157"/>
    </source>
</evidence>
<dbReference type="EMBL" id="KV423949">
    <property type="protein sequence ID" value="KZT58598.1"/>
    <property type="molecule type" value="Genomic_DNA"/>
</dbReference>
<sequence>MAHYSTHFPALNEPSKPLGDYRLLSPSCGLRVSPICLGGMSLGEVWTGILGGGIPKEKAFELLDTYYDFGGNFIDTANDYQEEQSERWIGEWMASRGNRDEIVLATKYCIGYRKPRNDAKIYSNYTGNQKKSLMLSLRDSLEKLQTTYLDILYLHWWDYSVSIPEMMRQLDDVVKSGKVLHLGISDTPSYIVARCNEYARNHALTQFVVYQGEWSCLKRGIEREVLPMCRMEEMGVAPWGVSGGGRFYTAAQLDKRLKEGGDLRFGRNELTEDEKKMSAALEKVAKEIGNGASLANVAIAYTMHKQPYVFPIIGGKKVSHLKENIKALNIHLTQEQIEFLENAVKFDIGWPLNLLGGNPAYTKDGRIENFIHNHTSQVQWVKATQPIE</sequence>
<keyword evidence="1" id="KW-0521">NADP</keyword>
<feature type="domain" description="NADP-dependent oxidoreductase" evidence="3">
    <location>
        <begin position="34"/>
        <end position="342"/>
    </location>
</feature>
<proteinExistence type="inferred from homology"/>
<evidence type="ECO:0000256" key="1">
    <source>
        <dbReference type="ARBA" id="ARBA00022857"/>
    </source>
</evidence>
<dbReference type="Gene3D" id="3.20.20.100">
    <property type="entry name" value="NADP-dependent oxidoreductase domain"/>
    <property type="match status" value="1"/>
</dbReference>
<keyword evidence="5" id="KW-1185">Reference proteome</keyword>
<protein>
    <submittedName>
        <fullName evidence="4">Aldo/keto reductase</fullName>
    </submittedName>
</protein>
<dbReference type="InterPro" id="IPR036812">
    <property type="entry name" value="NAD(P)_OxRdtase_dom_sf"/>
</dbReference>
<comment type="similarity">
    <text evidence="2">Belongs to the aldo/keto reductase family. Aldo/keto reductase 2 subfamily.</text>
</comment>
<gene>
    <name evidence="4" type="ORF">CALCODRAFT_554699</name>
</gene>
<reference evidence="4 5" key="1">
    <citation type="journal article" date="2016" name="Mol. Biol. Evol.">
        <title>Comparative Genomics of Early-Diverging Mushroom-Forming Fungi Provides Insights into the Origins of Lignocellulose Decay Capabilities.</title>
        <authorList>
            <person name="Nagy L.G."/>
            <person name="Riley R."/>
            <person name="Tritt A."/>
            <person name="Adam C."/>
            <person name="Daum C."/>
            <person name="Floudas D."/>
            <person name="Sun H."/>
            <person name="Yadav J.S."/>
            <person name="Pangilinan J."/>
            <person name="Larsson K.H."/>
            <person name="Matsuura K."/>
            <person name="Barry K."/>
            <person name="Labutti K."/>
            <person name="Kuo R."/>
            <person name="Ohm R.A."/>
            <person name="Bhattacharya S.S."/>
            <person name="Shirouzu T."/>
            <person name="Yoshinaga Y."/>
            <person name="Martin F.M."/>
            <person name="Grigoriev I.V."/>
            <person name="Hibbett D.S."/>
        </authorList>
    </citation>
    <scope>NUCLEOTIDE SEQUENCE [LARGE SCALE GENOMIC DNA]</scope>
    <source>
        <strain evidence="4 5">HHB12733</strain>
    </source>
</reference>
<dbReference type="OrthoDB" id="48988at2759"/>
<dbReference type="InterPro" id="IPR050523">
    <property type="entry name" value="AKR_Detox_Biosynth"/>
</dbReference>
<accession>A0A165GX27</accession>
<dbReference type="Proteomes" id="UP000076842">
    <property type="component" value="Unassembled WGS sequence"/>
</dbReference>